<dbReference type="GO" id="GO:0005516">
    <property type="term" value="F:calmodulin binding"/>
    <property type="evidence" value="ECO:0007669"/>
    <property type="project" value="UniProtKB-KW"/>
</dbReference>
<dbReference type="GO" id="GO:0000922">
    <property type="term" value="C:spindle pole"/>
    <property type="evidence" value="ECO:0007669"/>
    <property type="project" value="TreeGrafter"/>
</dbReference>
<feature type="region of interest" description="Disordered" evidence="6">
    <location>
        <begin position="1195"/>
        <end position="1277"/>
    </location>
</feature>
<feature type="coiled-coil region" evidence="5">
    <location>
        <begin position="388"/>
        <end position="415"/>
    </location>
</feature>
<dbReference type="InterPro" id="IPR000048">
    <property type="entry name" value="IQ_motif_EF-hand-BS"/>
</dbReference>
<evidence type="ECO:0000256" key="4">
    <source>
        <dbReference type="ARBA" id="ARBA00022860"/>
    </source>
</evidence>
<dbReference type="GO" id="GO:0051295">
    <property type="term" value="P:establishment of meiotic spindle localization"/>
    <property type="evidence" value="ECO:0007669"/>
    <property type="project" value="TreeGrafter"/>
</dbReference>
<dbReference type="PANTHER" id="PTHR22706:SF1">
    <property type="entry name" value="ASSEMBLY FACTOR FOR SPINDLE MICROTUBULES"/>
    <property type="match status" value="1"/>
</dbReference>
<dbReference type="Gene3D" id="1.20.5.190">
    <property type="match status" value="1"/>
</dbReference>
<accession>A0AB34JFS6</accession>
<evidence type="ECO:0008006" key="9">
    <source>
        <dbReference type="Google" id="ProtNLM"/>
    </source>
</evidence>
<evidence type="ECO:0000256" key="3">
    <source>
        <dbReference type="ARBA" id="ARBA00022737"/>
    </source>
</evidence>
<feature type="compositionally biased region" description="Basic and acidic residues" evidence="6">
    <location>
        <begin position="1195"/>
        <end position="1213"/>
    </location>
</feature>
<dbReference type="PROSITE" id="PS50096">
    <property type="entry name" value="IQ"/>
    <property type="match status" value="3"/>
</dbReference>
<keyword evidence="8" id="KW-1185">Reference proteome</keyword>
<dbReference type="GO" id="GO:0000278">
    <property type="term" value="P:mitotic cell cycle"/>
    <property type="evidence" value="ECO:0007669"/>
    <property type="project" value="TreeGrafter"/>
</dbReference>
<reference evidence="7 8" key="1">
    <citation type="journal article" date="2024" name="Science">
        <title>Giant polyketide synthase enzymes in the biosynthesis of giant marine polyether toxins.</title>
        <authorList>
            <person name="Fallon T.R."/>
            <person name="Shende V.V."/>
            <person name="Wierzbicki I.H."/>
            <person name="Pendleton A.L."/>
            <person name="Watervoot N.F."/>
            <person name="Auber R.P."/>
            <person name="Gonzalez D.J."/>
            <person name="Wisecaver J.H."/>
            <person name="Moore B.S."/>
        </authorList>
    </citation>
    <scope>NUCLEOTIDE SEQUENCE [LARGE SCALE GENOMIC DNA]</scope>
    <source>
        <strain evidence="7 8">12B1</strain>
    </source>
</reference>
<keyword evidence="2" id="KW-0963">Cytoplasm</keyword>
<dbReference type="InterPro" id="IPR000225">
    <property type="entry name" value="Armadillo"/>
</dbReference>
<comment type="caution">
    <text evidence="7">The sequence shown here is derived from an EMBL/GenBank/DDBJ whole genome shotgun (WGS) entry which is preliminary data.</text>
</comment>
<keyword evidence="5" id="KW-0175">Coiled coil</keyword>
<gene>
    <name evidence="7" type="ORF">AB1Y20_023106</name>
</gene>
<dbReference type="InterPro" id="IPR011989">
    <property type="entry name" value="ARM-like"/>
</dbReference>
<feature type="compositionally biased region" description="Basic and acidic residues" evidence="6">
    <location>
        <begin position="919"/>
        <end position="944"/>
    </location>
</feature>
<feature type="region of interest" description="Disordered" evidence="6">
    <location>
        <begin position="1323"/>
        <end position="1342"/>
    </location>
</feature>
<proteinExistence type="predicted"/>
<sequence length="1579" mass="166873">MADDAQLALVLPAVIEGLQSSDDNVKVEHLYQLAQIIDSSYGEEVVSVCRYLRSSRGVEHLVSLIQHSDEWLHQTSLLVIGNLASSTVDSSAEETRKLLKSIGAFEKLLPHLDSTNELTVTYALGAIRNTCADAEYVLMMQQKGVMHRLKELASSGVPQHEEYAVGCLHNITEIVTSEVSRRRALILKRREAVTIIQKDTRRKLARKKVRAMRAYPRLQNAAIIVQKDWRMHRAREIVADLRRKNAQHSIHARKRITARKLQWLLDRYLLPIKVARMTLMAPSLREQAHLEDDNASPVDETSITQPDVTDKLISNADDAAIAARKASEEAARERVGVEDALAIGKAAAESAMIAQTAAEEAMASKSLSMATAATKQARVEKTICELIRQQAVAAVERVERQCEAAAAAAQQAEEYTSCATTKLEEIQAEEGSGAEAVLAATADKEAAERALAVAIQASSNASAELAATQRAASEASLAEEAARASALKAADATAATARSSGAYASQAYDDATLAAAEADMAEAEAAALEALAAAEAAEAEAEEALAAELAASEALETATFATAAEALTPQSRGGKLVATPFETTQDDSQSEEQAAGAPGLATSEEQAEGAPGLAPSDETPLESNVAASAADEARRAVEADEARRAIAAAAVQEAKAAEQRAVEAYATAEAAVEDSRWKELAALAELVAADAILSGIVAAVQVAVAKQAEAQAWLDAAVEDDRPAAEQALLIAKALVVKVSSEQAEAEAAVEVAREVAQQAVEQRAAAEDASQEAAVALGEATALVAKAEAAAQEGAVMGQGAGGEARGGEEGTAAELSFEELDAVVLVQAGMRSKQARCAAMARELEESIIPIQSALRGKLARTAARSPQAASAQLPGVVDAAGTSSAEPQLTAEAEAATPQESEVSKAEASTEQVLVDPHETTEGTQDDRPSEDGPDAAKEQARQTQKLLSAKSVAEKAATLAGKAADTAVAARDAAEKAAARVAKAAETATTDWITTERAAAAAAAAAERAVAENEATKRARTNRARREATAAAERAAAANRLSAKAAKEAALVAGRATTDSAKATSAEAEASAAGRAALEAHAAAQAQFQTASNAAAEATAVVGTMRPDKKWQAVAADAVKAAEKAAHAKGLAEKAALAAAISAEKAAIGKMALLKARSAAGSASKAAAASEVSSSLASAAAQGVAKKMAAEKLDESAETSTQDKTEKRKMVSQPAEKGVSSSSSPAKAGGSSSSPIRPRQPAPSSAPRTPTRLDAQAKDAGKVGSDAGEHESVLQKELREARLRGQLQAAKSEVTTLYDCVERQHDELESLKRELDSLKRNGLQRRTPQTAKRTKIEEEDPWKDQMRTLCLSSSVEIARKHQLELQESLQRRMQSDEAWVARNDREFLLRSFMRAKQAVQEAETVAHARRIAWSEQRRQHVLRGELIDAETRASRARLRQEAEAAERQRLLRKQLLEDRLDRSRTAAMFRSASKPVLPALNCMTAPPTRAVPRVPTEPLPACSFEKSIMPRSQSLVGLKRGSKQARSSASSPLIYSPWPYSTKLAEKEKGKKSRLPPINHPSGVQRSYCERIDTV</sequence>
<dbReference type="InterPro" id="IPR016024">
    <property type="entry name" value="ARM-type_fold"/>
</dbReference>
<name>A0AB34JFS6_PRYPA</name>
<feature type="region of interest" description="Disordered" evidence="6">
    <location>
        <begin position="1519"/>
        <end position="1571"/>
    </location>
</feature>
<feature type="region of interest" description="Disordered" evidence="6">
    <location>
        <begin position="1015"/>
        <end position="1039"/>
    </location>
</feature>
<evidence type="ECO:0000313" key="8">
    <source>
        <dbReference type="Proteomes" id="UP001515480"/>
    </source>
</evidence>
<dbReference type="Pfam" id="PF00612">
    <property type="entry name" value="IQ"/>
    <property type="match status" value="2"/>
</dbReference>
<protein>
    <recommendedName>
        <fullName evidence="9">Protein HGH1 homolog</fullName>
    </recommendedName>
</protein>
<feature type="compositionally biased region" description="Polar residues" evidence="6">
    <location>
        <begin position="1528"/>
        <end position="1537"/>
    </location>
</feature>
<feature type="region of interest" description="Disordered" evidence="6">
    <location>
        <begin position="582"/>
        <end position="632"/>
    </location>
</feature>
<dbReference type="Proteomes" id="UP001515480">
    <property type="component" value="Unassembled WGS sequence"/>
</dbReference>
<keyword evidence="4" id="KW-0112">Calmodulin-binding</keyword>
<feature type="coiled-coil region" evidence="5">
    <location>
        <begin position="513"/>
        <end position="551"/>
    </location>
</feature>
<feature type="coiled-coil region" evidence="5">
    <location>
        <begin position="743"/>
        <end position="773"/>
    </location>
</feature>
<feature type="compositionally biased region" description="Basic and acidic residues" evidence="6">
    <location>
        <begin position="1259"/>
        <end position="1277"/>
    </location>
</feature>
<keyword evidence="3" id="KW-0677">Repeat</keyword>
<dbReference type="Gene3D" id="1.25.10.10">
    <property type="entry name" value="Leucine-rich Repeat Variant"/>
    <property type="match status" value="1"/>
</dbReference>
<evidence type="ECO:0000256" key="1">
    <source>
        <dbReference type="ARBA" id="ARBA00004496"/>
    </source>
</evidence>
<dbReference type="PANTHER" id="PTHR22706">
    <property type="entry name" value="ASSEMBLY FACTOR FOR SPINDLE MICROTUBULES"/>
    <property type="match status" value="1"/>
</dbReference>
<dbReference type="GO" id="GO:0005737">
    <property type="term" value="C:cytoplasm"/>
    <property type="evidence" value="ECO:0007669"/>
    <property type="project" value="UniProtKB-SubCell"/>
</dbReference>
<feature type="compositionally biased region" description="Low complexity" evidence="6">
    <location>
        <begin position="1224"/>
        <end position="1256"/>
    </location>
</feature>
<dbReference type="GO" id="GO:0007051">
    <property type="term" value="P:spindle organization"/>
    <property type="evidence" value="ECO:0007669"/>
    <property type="project" value="TreeGrafter"/>
</dbReference>
<feature type="region of interest" description="Disordered" evidence="6">
    <location>
        <begin position="868"/>
        <end position="952"/>
    </location>
</feature>
<dbReference type="SMART" id="SM00185">
    <property type="entry name" value="ARM"/>
    <property type="match status" value="3"/>
</dbReference>
<dbReference type="SUPFAM" id="SSF48371">
    <property type="entry name" value="ARM repeat"/>
    <property type="match status" value="1"/>
</dbReference>
<comment type="subcellular location">
    <subcellularLocation>
        <location evidence="1">Cytoplasm</location>
    </subcellularLocation>
</comment>
<evidence type="ECO:0000256" key="5">
    <source>
        <dbReference type="SAM" id="Coils"/>
    </source>
</evidence>
<evidence type="ECO:0000256" key="6">
    <source>
        <dbReference type="SAM" id="MobiDB-lite"/>
    </source>
</evidence>
<evidence type="ECO:0000313" key="7">
    <source>
        <dbReference type="EMBL" id="KAL1519592.1"/>
    </source>
</evidence>
<organism evidence="7 8">
    <name type="scientific">Prymnesium parvum</name>
    <name type="common">Toxic golden alga</name>
    <dbReference type="NCBI Taxonomy" id="97485"/>
    <lineage>
        <taxon>Eukaryota</taxon>
        <taxon>Haptista</taxon>
        <taxon>Haptophyta</taxon>
        <taxon>Prymnesiophyceae</taxon>
        <taxon>Prymnesiales</taxon>
        <taxon>Prymnesiaceae</taxon>
        <taxon>Prymnesium</taxon>
    </lineage>
</organism>
<dbReference type="EMBL" id="JBGBPQ010000009">
    <property type="protein sequence ID" value="KAL1519592.1"/>
    <property type="molecule type" value="Genomic_DNA"/>
</dbReference>
<dbReference type="SMART" id="SM00015">
    <property type="entry name" value="IQ"/>
    <property type="match status" value="4"/>
</dbReference>
<evidence type="ECO:0000256" key="2">
    <source>
        <dbReference type="ARBA" id="ARBA00022490"/>
    </source>
</evidence>
<dbReference type="InterPro" id="IPR051185">
    <property type="entry name" value="ASPM"/>
</dbReference>